<protein>
    <submittedName>
        <fullName evidence="1">Uncharacterized protein</fullName>
    </submittedName>
</protein>
<evidence type="ECO:0000313" key="1">
    <source>
        <dbReference type="EMBL" id="ETJ24880.1"/>
    </source>
</evidence>
<gene>
    <name evidence="1" type="ORF">Q604_UNBC17956G0001</name>
</gene>
<sequence>MRLILETFSTIPFNEKGRKLAVLADMKELG</sequence>
<reference evidence="1" key="1">
    <citation type="submission" date="2013-12" db="EMBL/GenBank/DDBJ databases">
        <title>A Varibaculum cambriense genome reconstructed from a premature infant gut community with otherwise low bacterial novelty that shifts toward anaerobic metabolism during the third week of life.</title>
        <authorList>
            <person name="Brown C.T."/>
            <person name="Sharon I."/>
            <person name="Thomas B.C."/>
            <person name="Castelle C.J."/>
            <person name="Morowitz M.J."/>
            <person name="Banfield J.F."/>
        </authorList>
    </citation>
    <scope>NUCLEOTIDE SEQUENCE</scope>
</reference>
<organism evidence="1">
    <name type="scientific">human gut metagenome</name>
    <dbReference type="NCBI Taxonomy" id="408170"/>
    <lineage>
        <taxon>unclassified sequences</taxon>
        <taxon>metagenomes</taxon>
        <taxon>organismal metagenomes</taxon>
    </lineage>
</organism>
<accession>W1X646</accession>
<proteinExistence type="predicted"/>
<dbReference type="AlphaFoldDB" id="W1X646"/>
<feature type="non-terminal residue" evidence="1">
    <location>
        <position position="30"/>
    </location>
</feature>
<dbReference type="InterPro" id="IPR036615">
    <property type="entry name" value="Mur_ligase_C_dom_sf"/>
</dbReference>
<dbReference type="Gene3D" id="3.90.190.20">
    <property type="entry name" value="Mur ligase, C-terminal domain"/>
    <property type="match status" value="1"/>
</dbReference>
<comment type="caution">
    <text evidence="1">The sequence shown here is derived from an EMBL/GenBank/DDBJ whole genome shotgun (WGS) entry which is preliminary data.</text>
</comment>
<dbReference type="GO" id="GO:0016881">
    <property type="term" value="F:acid-amino acid ligase activity"/>
    <property type="evidence" value="ECO:0007669"/>
    <property type="project" value="InterPro"/>
</dbReference>
<name>W1X646_9ZZZZ</name>
<dbReference type="EMBL" id="AZMM01017956">
    <property type="protein sequence ID" value="ETJ24880.1"/>
    <property type="molecule type" value="Genomic_DNA"/>
</dbReference>